<evidence type="ECO:0000256" key="1">
    <source>
        <dbReference type="SAM" id="MobiDB-lite"/>
    </source>
</evidence>
<protein>
    <submittedName>
        <fullName evidence="2">Uncharacterized protein</fullName>
    </submittedName>
</protein>
<sequence length="104" mass="11489">MLPWKQLKHAAFQDFSARSHSDSSSLPKRSAELIIRHSANASRISPPPPLPPLQSSGDEVGLWDDALHFVISWVCCRLVVTDGHFMSVSLTENKAEEMFGNSVS</sequence>
<reference evidence="2 3" key="1">
    <citation type="submission" date="2021-06" db="EMBL/GenBank/DDBJ databases">
        <authorList>
            <person name="Palmer J.M."/>
        </authorList>
    </citation>
    <scope>NUCLEOTIDE SEQUENCE [LARGE SCALE GENOMIC DNA]</scope>
    <source>
        <strain evidence="2 3">AS_MEX2019</strain>
        <tissue evidence="2">Muscle</tissue>
    </source>
</reference>
<proteinExistence type="predicted"/>
<gene>
    <name evidence="2" type="ORF">AMECASPLE_036927</name>
</gene>
<evidence type="ECO:0000313" key="2">
    <source>
        <dbReference type="EMBL" id="MEQ2316879.1"/>
    </source>
</evidence>
<dbReference type="EMBL" id="JAHRIP010090673">
    <property type="protein sequence ID" value="MEQ2316879.1"/>
    <property type="molecule type" value="Genomic_DNA"/>
</dbReference>
<name>A0ABV1AFE2_9TELE</name>
<dbReference type="Proteomes" id="UP001469553">
    <property type="component" value="Unassembled WGS sequence"/>
</dbReference>
<comment type="caution">
    <text evidence="2">The sequence shown here is derived from an EMBL/GenBank/DDBJ whole genome shotgun (WGS) entry which is preliminary data.</text>
</comment>
<organism evidence="2 3">
    <name type="scientific">Ameca splendens</name>
    <dbReference type="NCBI Taxonomy" id="208324"/>
    <lineage>
        <taxon>Eukaryota</taxon>
        <taxon>Metazoa</taxon>
        <taxon>Chordata</taxon>
        <taxon>Craniata</taxon>
        <taxon>Vertebrata</taxon>
        <taxon>Euteleostomi</taxon>
        <taxon>Actinopterygii</taxon>
        <taxon>Neopterygii</taxon>
        <taxon>Teleostei</taxon>
        <taxon>Neoteleostei</taxon>
        <taxon>Acanthomorphata</taxon>
        <taxon>Ovalentaria</taxon>
        <taxon>Atherinomorphae</taxon>
        <taxon>Cyprinodontiformes</taxon>
        <taxon>Goodeidae</taxon>
        <taxon>Ameca</taxon>
    </lineage>
</organism>
<evidence type="ECO:0000313" key="3">
    <source>
        <dbReference type="Proteomes" id="UP001469553"/>
    </source>
</evidence>
<feature type="region of interest" description="Disordered" evidence="1">
    <location>
        <begin position="37"/>
        <end position="56"/>
    </location>
</feature>
<keyword evidence="3" id="KW-1185">Reference proteome</keyword>
<accession>A0ABV1AFE2</accession>